<dbReference type="EMBL" id="UPTC01000329">
    <property type="protein sequence ID" value="VBB28029.1"/>
    <property type="molecule type" value="Genomic_DNA"/>
</dbReference>
<protein>
    <submittedName>
        <fullName evidence="1">Uncharacterized protein</fullName>
    </submittedName>
</protein>
<dbReference type="Proteomes" id="UP000276991">
    <property type="component" value="Unassembled WGS sequence"/>
</dbReference>
<dbReference type="OrthoDB" id="5815915at2759"/>
<organism evidence="1 2">
    <name type="scientific">Acanthocheilonema viteae</name>
    <name type="common">Filarial nematode worm</name>
    <name type="synonym">Dipetalonema viteae</name>
    <dbReference type="NCBI Taxonomy" id="6277"/>
    <lineage>
        <taxon>Eukaryota</taxon>
        <taxon>Metazoa</taxon>
        <taxon>Ecdysozoa</taxon>
        <taxon>Nematoda</taxon>
        <taxon>Chromadorea</taxon>
        <taxon>Rhabditida</taxon>
        <taxon>Spirurina</taxon>
        <taxon>Spiruromorpha</taxon>
        <taxon>Filarioidea</taxon>
        <taxon>Onchocercidae</taxon>
        <taxon>Acanthocheilonema</taxon>
    </lineage>
</organism>
<sequence length="143" mass="16543">MKINNDINCLKEKIAYAKIRSGKNQKIVSNLQEQLLGLRNEFYEIKHLAGNEKKHNISFISADTDCIIDVQNELKITEKKLQLLRSVLHTCKYQISKLRVQLTLTGQKMKQSEKDRAQQQILCARAEIASLQYRIQGSQEWAV</sequence>
<accession>A0A498SFX6</accession>
<name>A0A498SFX6_ACAVI</name>
<gene>
    <name evidence="1" type="ORF">NAV_LOCUS2859</name>
</gene>
<proteinExistence type="predicted"/>
<evidence type="ECO:0000313" key="2">
    <source>
        <dbReference type="Proteomes" id="UP000276991"/>
    </source>
</evidence>
<reference evidence="1 2" key="1">
    <citation type="submission" date="2018-08" db="EMBL/GenBank/DDBJ databases">
        <authorList>
            <person name="Laetsch R D."/>
            <person name="Stevens L."/>
            <person name="Kumar S."/>
            <person name="Blaxter L. M."/>
        </authorList>
    </citation>
    <scope>NUCLEOTIDE SEQUENCE [LARGE SCALE GENOMIC DNA]</scope>
</reference>
<evidence type="ECO:0000313" key="1">
    <source>
        <dbReference type="EMBL" id="VBB28029.1"/>
    </source>
</evidence>
<dbReference type="AlphaFoldDB" id="A0A498SFX6"/>
<keyword evidence="2" id="KW-1185">Reference proteome</keyword>